<keyword evidence="6 7" id="KW-0413">Isomerase</keyword>
<dbReference type="Gene3D" id="1.25.40.10">
    <property type="entry name" value="Tetratricopeptide repeat domain"/>
    <property type="match status" value="1"/>
</dbReference>
<dbReference type="Gene3D" id="3.10.50.40">
    <property type="match status" value="2"/>
</dbReference>
<feature type="compositionally biased region" description="Basic and acidic residues" evidence="10">
    <location>
        <begin position="452"/>
        <end position="475"/>
    </location>
</feature>
<proteinExistence type="predicted"/>
<dbReference type="FunFam" id="1.25.40.10:FF:000008">
    <property type="entry name" value="Peptidylprolyl isomerase"/>
    <property type="match status" value="1"/>
</dbReference>
<dbReference type="EC" id="5.2.1.8" evidence="2 7"/>
<evidence type="ECO:0000256" key="8">
    <source>
        <dbReference type="PROSITE-ProRule" id="PRU00339"/>
    </source>
</evidence>
<feature type="coiled-coil region" evidence="9">
    <location>
        <begin position="366"/>
        <end position="397"/>
    </location>
</feature>
<evidence type="ECO:0000256" key="10">
    <source>
        <dbReference type="SAM" id="MobiDB-lite"/>
    </source>
</evidence>
<comment type="catalytic activity">
    <reaction evidence="1 7">
        <text>[protein]-peptidylproline (omega=180) = [protein]-peptidylproline (omega=0)</text>
        <dbReference type="Rhea" id="RHEA:16237"/>
        <dbReference type="Rhea" id="RHEA-COMP:10747"/>
        <dbReference type="Rhea" id="RHEA-COMP:10748"/>
        <dbReference type="ChEBI" id="CHEBI:83833"/>
        <dbReference type="ChEBI" id="CHEBI:83834"/>
        <dbReference type="EC" id="5.2.1.8"/>
    </reaction>
</comment>
<feature type="compositionally biased region" description="Polar residues" evidence="10">
    <location>
        <begin position="599"/>
        <end position="622"/>
    </location>
</feature>
<evidence type="ECO:0000313" key="12">
    <source>
        <dbReference type="EMBL" id="CAG6685451.1"/>
    </source>
</evidence>
<dbReference type="PROSITE" id="PS50059">
    <property type="entry name" value="FKBP_PPIASE"/>
    <property type="match status" value="2"/>
</dbReference>
<dbReference type="Pfam" id="PF00254">
    <property type="entry name" value="FKBP_C"/>
    <property type="match status" value="2"/>
</dbReference>
<keyword evidence="3" id="KW-0677">Repeat</keyword>
<feature type="compositionally biased region" description="Polar residues" evidence="10">
    <location>
        <begin position="646"/>
        <end position="691"/>
    </location>
</feature>
<reference evidence="12" key="1">
    <citation type="submission" date="2021-05" db="EMBL/GenBank/DDBJ databases">
        <authorList>
            <person name="Alioto T."/>
            <person name="Alioto T."/>
            <person name="Gomez Garrido J."/>
        </authorList>
    </citation>
    <scope>NUCLEOTIDE SEQUENCE</scope>
</reference>
<dbReference type="EMBL" id="HBUF01272048">
    <property type="protein sequence ID" value="CAG6685451.1"/>
    <property type="molecule type" value="Transcribed_RNA"/>
</dbReference>
<sequence length="710" mass="80052">MGEVIDLTGDGGVLKEIKTPGVGDSTPSAGCKVKVHYTGTLLDGTVFDSSKTRGEPFEFDLGKGQVIKAWDRGIATMKKDEVAVFTCKPDYAYGKQGSPPTIPADATLVFEVEMISWEAEDISPNHDGGMRREILEEGGSFSTPKDGAPVEITLKAECDNKVFQEGNFSFILGEGCEIDLPDSVDKALEKFKLKEKSRITVQPQHLWKGKGNEKLGLPANKPAVYTITLNNFEKVKDTWQLNSDEKLEQGKLLKERGTDYFKKEKFELSVRNYKKAIPFLDFDGGFEGDQESERKKTLTACHLNAAMCYLKLNQPIPARDECDKAIELDANNEKAFFRRGNAYLELNEPELAEKDFVRVLQIDANNKAAAQKLAQTKQKLKEQKQREKQVYANMFDKFAKHDTEKSWLYGWWNGEEVEVEKEEFIETEEDFEEEKKLKQKQKEYFMKKAAEMREKREQMLKEKGELEEGEKGDGEKCEEEVEKDTKDDGGKGENEKEPEVVKETLNEKCEETKISENPVDAKKGVKIDNKPPAEEKQSRENKSRANEKHSTKSGERKTQNSRNDPAKQTPMSKSQMKKDGKEKTTKIMDGKTQKEGSNIEKQIQGRASENNVPNQGISNSPSKIERNANESKAVNPTAKTNEAKTVENNTKASLTKTVKENATANVAPNKIQNKNQQNEGNKTGNQNQTKKPQNKPFDPKQANKKTNKSK</sequence>
<dbReference type="InterPro" id="IPR001179">
    <property type="entry name" value="PPIase_FKBP_dom"/>
</dbReference>
<feature type="compositionally biased region" description="Polar residues" evidence="10">
    <location>
        <begin position="630"/>
        <end position="640"/>
    </location>
</feature>
<evidence type="ECO:0000256" key="3">
    <source>
        <dbReference type="ARBA" id="ARBA00022737"/>
    </source>
</evidence>
<dbReference type="InterPro" id="IPR011990">
    <property type="entry name" value="TPR-like_helical_dom_sf"/>
</dbReference>
<evidence type="ECO:0000256" key="5">
    <source>
        <dbReference type="ARBA" id="ARBA00023110"/>
    </source>
</evidence>
<dbReference type="FunFam" id="3.10.50.40:FF:000013">
    <property type="entry name" value="Peptidylprolyl isomerase"/>
    <property type="match status" value="1"/>
</dbReference>
<feature type="compositionally biased region" description="Basic and acidic residues" evidence="10">
    <location>
        <begin position="483"/>
        <end position="558"/>
    </location>
</feature>
<dbReference type="PROSITE" id="PS50005">
    <property type="entry name" value="TPR"/>
    <property type="match status" value="1"/>
</dbReference>
<evidence type="ECO:0000256" key="9">
    <source>
        <dbReference type="SAM" id="Coils"/>
    </source>
</evidence>
<organism evidence="12">
    <name type="scientific">Cacopsylla melanoneura</name>
    <dbReference type="NCBI Taxonomy" id="428564"/>
    <lineage>
        <taxon>Eukaryota</taxon>
        <taxon>Metazoa</taxon>
        <taxon>Ecdysozoa</taxon>
        <taxon>Arthropoda</taxon>
        <taxon>Hexapoda</taxon>
        <taxon>Insecta</taxon>
        <taxon>Pterygota</taxon>
        <taxon>Neoptera</taxon>
        <taxon>Paraneoptera</taxon>
        <taxon>Hemiptera</taxon>
        <taxon>Sternorrhyncha</taxon>
        <taxon>Psylloidea</taxon>
        <taxon>Psyllidae</taxon>
        <taxon>Psyllinae</taxon>
        <taxon>Cacopsylla</taxon>
    </lineage>
</organism>
<dbReference type="InterPro" id="IPR046357">
    <property type="entry name" value="PPIase_dom_sf"/>
</dbReference>
<dbReference type="SUPFAM" id="SSF48452">
    <property type="entry name" value="TPR-like"/>
    <property type="match status" value="1"/>
</dbReference>
<dbReference type="GO" id="GO:0003755">
    <property type="term" value="F:peptidyl-prolyl cis-trans isomerase activity"/>
    <property type="evidence" value="ECO:0007669"/>
    <property type="project" value="UniProtKB-KW"/>
</dbReference>
<dbReference type="AlphaFoldDB" id="A0A8D8THG6"/>
<keyword evidence="4 8" id="KW-0802">TPR repeat</keyword>
<feature type="compositionally biased region" description="Basic and acidic residues" evidence="10">
    <location>
        <begin position="576"/>
        <end position="598"/>
    </location>
</feature>
<dbReference type="SUPFAM" id="SSF54534">
    <property type="entry name" value="FKBP-like"/>
    <property type="match status" value="2"/>
</dbReference>
<evidence type="ECO:0000256" key="1">
    <source>
        <dbReference type="ARBA" id="ARBA00000971"/>
    </source>
</evidence>
<name>A0A8D8THG6_9HEMI</name>
<dbReference type="SMART" id="SM00028">
    <property type="entry name" value="TPR"/>
    <property type="match status" value="3"/>
</dbReference>
<evidence type="ECO:0000259" key="11">
    <source>
        <dbReference type="PROSITE" id="PS50059"/>
    </source>
</evidence>
<dbReference type="InterPro" id="IPR019734">
    <property type="entry name" value="TPR_rpt"/>
</dbReference>
<evidence type="ECO:0000256" key="4">
    <source>
        <dbReference type="ARBA" id="ARBA00022803"/>
    </source>
</evidence>
<feature type="region of interest" description="Disordered" evidence="10">
    <location>
        <begin position="452"/>
        <end position="710"/>
    </location>
</feature>
<evidence type="ECO:0000256" key="7">
    <source>
        <dbReference type="PROSITE-ProRule" id="PRU00277"/>
    </source>
</evidence>
<protein>
    <recommendedName>
        <fullName evidence="2 7">peptidylprolyl isomerase</fullName>
        <ecNumber evidence="2 7">5.2.1.8</ecNumber>
    </recommendedName>
</protein>
<keyword evidence="5 7" id="KW-0697">Rotamase</keyword>
<dbReference type="PANTHER" id="PTHR46512:SF9">
    <property type="entry name" value="PEPTIDYLPROLYL ISOMERASE"/>
    <property type="match status" value="1"/>
</dbReference>
<dbReference type="PANTHER" id="PTHR46512">
    <property type="entry name" value="PEPTIDYLPROLYL ISOMERASE"/>
    <property type="match status" value="1"/>
</dbReference>
<feature type="repeat" description="TPR" evidence="8">
    <location>
        <begin position="333"/>
        <end position="366"/>
    </location>
</feature>
<evidence type="ECO:0000256" key="2">
    <source>
        <dbReference type="ARBA" id="ARBA00013194"/>
    </source>
</evidence>
<accession>A0A8D8THG6</accession>
<dbReference type="FunFam" id="3.10.50.40:FF:000006">
    <property type="entry name" value="Peptidyl-prolyl cis-trans isomerase"/>
    <property type="match status" value="1"/>
</dbReference>
<feature type="domain" description="PPIase FKBP-type" evidence="11">
    <location>
        <begin position="147"/>
        <end position="233"/>
    </location>
</feature>
<feature type="domain" description="PPIase FKBP-type" evidence="11">
    <location>
        <begin position="30"/>
        <end position="118"/>
    </location>
</feature>
<dbReference type="InterPro" id="IPR050754">
    <property type="entry name" value="FKBP4/5/8-like"/>
</dbReference>
<keyword evidence="9" id="KW-0175">Coiled coil</keyword>
<evidence type="ECO:0000256" key="6">
    <source>
        <dbReference type="ARBA" id="ARBA00023235"/>
    </source>
</evidence>